<dbReference type="Gene3D" id="1.20.1440.70">
    <property type="entry name" value="PA2201 N-terminal domain-like"/>
    <property type="match status" value="1"/>
</dbReference>
<dbReference type="Proteomes" id="UP001159329">
    <property type="component" value="Unassembled WGS sequence"/>
</dbReference>
<dbReference type="EMBL" id="JAOEEO010000001">
    <property type="protein sequence ID" value="MDH0562103.1"/>
    <property type="molecule type" value="Genomic_DNA"/>
</dbReference>
<reference evidence="1" key="1">
    <citation type="submission" date="2022-09" db="EMBL/GenBank/DDBJ databases">
        <title>Intensive care unit water sources are persistently colonized with multi-drug resistant bacteria and are the site of extensive horizontal gene transfer of antibiotic resistance genes.</title>
        <authorList>
            <person name="Diorio-Toth L."/>
        </authorList>
    </citation>
    <scope>NUCLEOTIDE SEQUENCE</scope>
    <source>
        <strain evidence="1">GD04005</strain>
    </source>
</reference>
<evidence type="ECO:0000313" key="1">
    <source>
        <dbReference type="EMBL" id="MDH0562103.1"/>
    </source>
</evidence>
<gene>
    <name evidence="1" type="ORF">N7644_00205</name>
</gene>
<accession>A0AA42L5M0</accession>
<dbReference type="InterPro" id="IPR028983">
    <property type="entry name" value="PA2201-like_C"/>
</dbReference>
<dbReference type="SUPFAM" id="SSF140731">
    <property type="entry name" value="PA2201 C-terminal domain-like"/>
    <property type="match status" value="1"/>
</dbReference>
<comment type="caution">
    <text evidence="1">The sequence shown here is derived from an EMBL/GenBank/DDBJ whole genome shotgun (WGS) entry which is preliminary data.</text>
</comment>
<evidence type="ECO:0000313" key="2">
    <source>
        <dbReference type="Proteomes" id="UP001159329"/>
    </source>
</evidence>
<protein>
    <submittedName>
        <fullName evidence="1">DUF1911 domain-containing protein</fullName>
    </submittedName>
</protein>
<dbReference type="Gene3D" id="1.10.3920.10">
    <property type="entry name" value="PA2201 C-terminal domain-like"/>
    <property type="match status" value="1"/>
</dbReference>
<proteinExistence type="predicted"/>
<sequence>MYHIDQANEFEKLQQCLEALNGMVSDVQNWRVPQPGCLDHWNSIKEQIIEYKQNEYLFFDSSPSAAIDIYQLLELDIYFKNFCLEITYLIRLGYDLGLTADQIRDIYQSVYAFWLAYADLLSLIQQQGHSTGITAIQLTTNYAHALLLLCCAICYGDGTDTVKIIDELLGYPSDCLIDLISYPYLEVESISPDYAVSYPFQQLDQLLNTSVDASTLGLYVEQIERDQQQGKYWSKKFFHQIALFGKWRFEALILCKLYQIDLNEMTQYQSVPEAFSKISDQTSTIT</sequence>
<dbReference type="RefSeq" id="WP_279694031.1">
    <property type="nucleotide sequence ID" value="NZ_JAOEEO010000001.1"/>
</dbReference>
<organism evidence="1 2">
    <name type="scientific">Acinetobacter courvalinii</name>
    <dbReference type="NCBI Taxonomy" id="280147"/>
    <lineage>
        <taxon>Bacteria</taxon>
        <taxon>Pseudomonadati</taxon>
        <taxon>Pseudomonadota</taxon>
        <taxon>Gammaproteobacteria</taxon>
        <taxon>Moraxellales</taxon>
        <taxon>Moraxellaceae</taxon>
        <taxon>Acinetobacter</taxon>
    </lineage>
</organism>
<dbReference type="AlphaFoldDB" id="A0AA42L5M0"/>
<dbReference type="InterPro" id="IPR028997">
    <property type="entry name" value="PA2201-like_N"/>
</dbReference>
<name>A0AA42L5M0_9GAMM</name>
<dbReference type="SUPFAM" id="SSF140486">
    <property type="entry name" value="PA2201 N-terminal domain-like"/>
    <property type="match status" value="1"/>
</dbReference>